<protein>
    <submittedName>
        <fullName evidence="1">Membrane protein</fullName>
    </submittedName>
</protein>
<dbReference type="EMBL" id="UHFF01000002">
    <property type="protein sequence ID" value="SUN47913.1"/>
    <property type="molecule type" value="Genomic_DNA"/>
</dbReference>
<dbReference type="InterPro" id="IPR025134">
    <property type="entry name" value="DUF4059"/>
</dbReference>
<dbReference type="OMA" id="MAIILMF"/>
<reference evidence="1 2" key="1">
    <citation type="submission" date="2018-06" db="EMBL/GenBank/DDBJ databases">
        <authorList>
            <consortium name="Pathogen Informatics"/>
            <person name="Doyle S."/>
        </authorList>
    </citation>
    <scope>NUCLEOTIDE SEQUENCE [LARGE SCALE GENOMIC DNA]</scope>
    <source>
        <strain evidence="1 2">NCTC12092</strain>
    </source>
</reference>
<sequence>MLVEIFRFYLEGLLLAAITMVMLCLLWILWRAVTKKDKTILQRQAFLYEMIMVAILTIPILSFAFMSILVVLKAK</sequence>
<evidence type="ECO:0000313" key="2">
    <source>
        <dbReference type="Proteomes" id="UP000254461"/>
    </source>
</evidence>
<gene>
    <name evidence="1" type="ORF">NCTC12092_01595</name>
</gene>
<evidence type="ECO:0000313" key="1">
    <source>
        <dbReference type="EMBL" id="SUN47913.1"/>
    </source>
</evidence>
<dbReference type="Pfam" id="PF13268">
    <property type="entry name" value="DUF4059"/>
    <property type="match status" value="1"/>
</dbReference>
<accession>A0A0G7N8R2</accession>
<name>A0A0G7N8R2_9STRE</name>
<dbReference type="GeneID" id="83705444"/>
<dbReference type="Proteomes" id="UP000254461">
    <property type="component" value="Unassembled WGS sequence"/>
</dbReference>
<proteinExistence type="predicted"/>
<dbReference type="RefSeq" id="WP_012516167.1">
    <property type="nucleotide sequence ID" value="NZ_BTYB01000014.1"/>
</dbReference>
<organism evidence="1 2">
    <name type="scientific">Streptococcus equi subsp. equi</name>
    <dbReference type="NCBI Taxonomy" id="148942"/>
    <lineage>
        <taxon>Bacteria</taxon>
        <taxon>Bacillati</taxon>
        <taxon>Bacillota</taxon>
        <taxon>Bacilli</taxon>
        <taxon>Lactobacillales</taxon>
        <taxon>Streptococcaceae</taxon>
        <taxon>Streptococcus</taxon>
    </lineage>
</organism>
<dbReference type="AlphaFoldDB" id="A0A0G7N8R2"/>